<dbReference type="Pfam" id="PF19779">
    <property type="entry name" value="DUF6264"/>
    <property type="match status" value="1"/>
</dbReference>
<accession>A0A1Y5NUT9</accession>
<dbReference type="EMBL" id="FLQR01000001">
    <property type="protein sequence ID" value="SBS70166.1"/>
    <property type="molecule type" value="Genomic_DNA"/>
</dbReference>
<gene>
    <name evidence="3" type="ORF">MIPYR_10322</name>
</gene>
<feature type="compositionally biased region" description="Pro residues" evidence="1">
    <location>
        <begin position="37"/>
        <end position="53"/>
    </location>
</feature>
<organism evidence="3">
    <name type="scientific">uncultured Microbacterium sp</name>
    <dbReference type="NCBI Taxonomy" id="191216"/>
    <lineage>
        <taxon>Bacteria</taxon>
        <taxon>Bacillati</taxon>
        <taxon>Actinomycetota</taxon>
        <taxon>Actinomycetes</taxon>
        <taxon>Micrococcales</taxon>
        <taxon>Microbacteriaceae</taxon>
        <taxon>Microbacterium</taxon>
        <taxon>environmental samples</taxon>
    </lineage>
</organism>
<feature type="transmembrane region" description="Helical" evidence="2">
    <location>
        <begin position="69"/>
        <end position="90"/>
    </location>
</feature>
<feature type="region of interest" description="Disordered" evidence="1">
    <location>
        <begin position="1"/>
        <end position="60"/>
    </location>
</feature>
<feature type="transmembrane region" description="Helical" evidence="2">
    <location>
        <begin position="148"/>
        <end position="171"/>
    </location>
</feature>
<keyword evidence="2" id="KW-0812">Transmembrane</keyword>
<keyword evidence="2" id="KW-0472">Membrane</keyword>
<dbReference type="InterPro" id="IPR046231">
    <property type="entry name" value="DUF6264"/>
</dbReference>
<sequence>MSTPEESRPRPQYGEYATPEEQRARILQPAPDAGSPHTPPAAPAPYVPHPPAAPATTTAARPSRTADRIITIALLAYGLVTVITAVPQLLDFAGFAEAWMEMAGVEEPFTNTAQGAQFGAIGAVVFVVGWVVTALLSWRSLARRRLTWWIPLVGAIITFLAVSAVLTVPLLGDPAIASHFAGLGG</sequence>
<feature type="transmembrane region" description="Helical" evidence="2">
    <location>
        <begin position="116"/>
        <end position="136"/>
    </location>
</feature>
<dbReference type="AlphaFoldDB" id="A0A1Y5NUT9"/>
<evidence type="ECO:0000313" key="3">
    <source>
        <dbReference type="EMBL" id="SBS70166.1"/>
    </source>
</evidence>
<dbReference type="RefSeq" id="WP_295572781.1">
    <property type="nucleotide sequence ID" value="NZ_FLQR01000001.1"/>
</dbReference>
<proteinExistence type="predicted"/>
<name>A0A1Y5NUT9_9MICO</name>
<evidence type="ECO:0000256" key="2">
    <source>
        <dbReference type="SAM" id="Phobius"/>
    </source>
</evidence>
<keyword evidence="2" id="KW-1133">Transmembrane helix</keyword>
<evidence type="ECO:0000256" key="1">
    <source>
        <dbReference type="SAM" id="MobiDB-lite"/>
    </source>
</evidence>
<reference evidence="3" key="1">
    <citation type="submission" date="2016-03" db="EMBL/GenBank/DDBJ databases">
        <authorList>
            <person name="Ploux O."/>
        </authorList>
    </citation>
    <scope>NUCLEOTIDE SEQUENCE</scope>
    <source>
        <strain evidence="3">UC1</strain>
    </source>
</reference>
<protein>
    <submittedName>
        <fullName evidence="3">Uncharacterized protein</fullName>
    </submittedName>
</protein>